<accession>A0AAP0NCT9</accession>
<dbReference type="EC" id="2.5.1.60" evidence="2 9"/>
<evidence type="ECO:0000256" key="1">
    <source>
        <dbReference type="ARBA" id="ARBA00006734"/>
    </source>
</evidence>
<dbReference type="PANTHER" id="PTHR11129">
    <property type="entry name" value="PROTEIN FARNESYLTRANSFERASE ALPHA SUBUNIT/RAB GERANYLGERANYL TRANSFERASE ALPHA SUBUNIT"/>
    <property type="match status" value="1"/>
</dbReference>
<evidence type="ECO:0000256" key="5">
    <source>
        <dbReference type="ARBA" id="ARBA00022679"/>
    </source>
</evidence>
<evidence type="ECO:0000256" key="4">
    <source>
        <dbReference type="ARBA" id="ARBA00022602"/>
    </source>
</evidence>
<dbReference type="EMBL" id="JBBPBK010000014">
    <property type="protein sequence ID" value="KAK9270887.1"/>
    <property type="molecule type" value="Genomic_DNA"/>
</dbReference>
<keyword evidence="5 9" id="KW-0808">Transferase</keyword>
<dbReference type="InterPro" id="IPR001611">
    <property type="entry name" value="Leu-rich_rpt"/>
</dbReference>
<dbReference type="FunFam" id="3.80.10.10:FF:000756">
    <property type="entry name" value="Rab geranylgeranyl transferase like protein"/>
    <property type="match status" value="1"/>
</dbReference>
<keyword evidence="4 9" id="KW-0637">Prenyltransferase</keyword>
<dbReference type="Proteomes" id="UP001415857">
    <property type="component" value="Unassembled WGS sequence"/>
</dbReference>
<reference evidence="10 11" key="1">
    <citation type="journal article" date="2024" name="Plant J.">
        <title>Genome sequences and population genomics reveal climatic adaptation and genomic divergence between two closely related sweetgum species.</title>
        <authorList>
            <person name="Xu W.Q."/>
            <person name="Ren C.Q."/>
            <person name="Zhang X.Y."/>
            <person name="Comes H.P."/>
            <person name="Liu X.H."/>
            <person name="Li Y.G."/>
            <person name="Kettle C.J."/>
            <person name="Jalonen R."/>
            <person name="Gaisberger H."/>
            <person name="Ma Y.Z."/>
            <person name="Qiu Y.X."/>
        </authorList>
    </citation>
    <scope>NUCLEOTIDE SEQUENCE [LARGE SCALE GENOMIC DNA]</scope>
    <source>
        <strain evidence="10">Hangzhou</strain>
    </source>
</reference>
<comment type="caution">
    <text evidence="10">The sequence shown here is derived from an EMBL/GenBank/DDBJ whole genome shotgun (WGS) entry which is preliminary data.</text>
</comment>
<dbReference type="InterPro" id="IPR032675">
    <property type="entry name" value="LRR_dom_sf"/>
</dbReference>
<evidence type="ECO:0000256" key="7">
    <source>
        <dbReference type="ARBA" id="ARBA00031267"/>
    </source>
</evidence>
<dbReference type="SUPFAM" id="SSF52058">
    <property type="entry name" value="L domain-like"/>
    <property type="match status" value="1"/>
</dbReference>
<dbReference type="GO" id="GO:0005968">
    <property type="term" value="C:Rab-protein geranylgeranyltransferase complex"/>
    <property type="evidence" value="ECO:0007669"/>
    <property type="project" value="TreeGrafter"/>
</dbReference>
<dbReference type="PROSITE" id="PS51147">
    <property type="entry name" value="PFTA"/>
    <property type="match status" value="5"/>
</dbReference>
<organism evidence="10 11">
    <name type="scientific">Liquidambar formosana</name>
    <name type="common">Formosan gum</name>
    <dbReference type="NCBI Taxonomy" id="63359"/>
    <lineage>
        <taxon>Eukaryota</taxon>
        <taxon>Viridiplantae</taxon>
        <taxon>Streptophyta</taxon>
        <taxon>Embryophyta</taxon>
        <taxon>Tracheophyta</taxon>
        <taxon>Spermatophyta</taxon>
        <taxon>Magnoliopsida</taxon>
        <taxon>eudicotyledons</taxon>
        <taxon>Gunneridae</taxon>
        <taxon>Pentapetalae</taxon>
        <taxon>Saxifragales</taxon>
        <taxon>Altingiaceae</taxon>
        <taxon>Liquidambar</taxon>
    </lineage>
</organism>
<name>A0AAP0NCT9_LIQFO</name>
<dbReference type="FunFam" id="1.25.40.120:FF:000035">
    <property type="entry name" value="Geranylgeranyl transferase type-2 subunit alpha"/>
    <property type="match status" value="1"/>
</dbReference>
<dbReference type="Gene3D" id="1.25.40.120">
    <property type="entry name" value="Protein prenylyltransferase"/>
    <property type="match status" value="1"/>
</dbReference>
<dbReference type="Pfam" id="PF01239">
    <property type="entry name" value="PPTA"/>
    <property type="match status" value="5"/>
</dbReference>
<dbReference type="AlphaFoldDB" id="A0AAP0NCT9"/>
<gene>
    <name evidence="10" type="ORF">L1049_026473</name>
</gene>
<dbReference type="PROSITE" id="PS51450">
    <property type="entry name" value="LRR"/>
    <property type="match status" value="2"/>
</dbReference>
<comment type="function">
    <text evidence="9">Catalyzes the transfer of a geranyl-geranyl moiety from geranyl-geranyl pyrophosphate to cysteines occuring in specific C-terminal amino acid sequences.</text>
</comment>
<evidence type="ECO:0000256" key="3">
    <source>
        <dbReference type="ARBA" id="ARBA00014772"/>
    </source>
</evidence>
<comment type="similarity">
    <text evidence="1 9">Belongs to the protein prenyltransferase subunit alpha family.</text>
</comment>
<dbReference type="PANTHER" id="PTHR11129:SF2">
    <property type="entry name" value="GERANYLGERANYL TRANSFERASE TYPE-2 SUBUNIT ALPHA"/>
    <property type="match status" value="1"/>
</dbReference>
<comment type="catalytic activity">
    <reaction evidence="8 9">
        <text>geranylgeranyl diphosphate + L-cysteinyl-[protein] = S-geranylgeranyl-L-cysteinyl-[protein] + diphosphate</text>
        <dbReference type="Rhea" id="RHEA:21240"/>
        <dbReference type="Rhea" id="RHEA-COMP:10131"/>
        <dbReference type="Rhea" id="RHEA-COMP:11537"/>
        <dbReference type="ChEBI" id="CHEBI:29950"/>
        <dbReference type="ChEBI" id="CHEBI:33019"/>
        <dbReference type="ChEBI" id="CHEBI:57533"/>
        <dbReference type="ChEBI" id="CHEBI:86021"/>
        <dbReference type="EC" id="2.5.1.60"/>
    </reaction>
</comment>
<dbReference type="InterPro" id="IPR002088">
    <property type="entry name" value="Prenyl_trans_a"/>
</dbReference>
<evidence type="ECO:0000256" key="9">
    <source>
        <dbReference type="RuleBase" id="RU367120"/>
    </source>
</evidence>
<sequence>MHGRPRKAPKPEEAAASAVKAANLRSLQAQFLHNHHNKTYTKEALDVSAKLLEINPEVYTAWNYRRLAVEHNLSQSESDPDSVKSILSEELRVVESALRQNFKSYGAWHHRKWVLTKGHSSIDQELRLLDKFQKADSRNFHAWNYRRFIAALMNKSDEEELKYTTDMINSNFSNYSAWHNRSILLSHLLGKRVQGFFPKEKVLTEEYELVHQALFTDPDDQSGWFYHIWLLDQTIKSDAPFLISSWPAHGFDLIVSVDKSPDGRASSPFTSFHSDTGTFPLILYFSQAVEGVNSSTITVESMLNSTNDLIWRPLSTNNSGTAQAWATNLNFPNVKLHSLETYPVKVSLGHSQGITSSSGFHYSHPSQFAFTVCVRPPNSEHGERQGVENILWRDENFHIYGTHFQESIPVVSFDQLSIKEDPEPTASNWHVQTIANEIALFRELLSEIDCKIGKLTLARLLMAHDTMMLYNSPNAYKVVHSEEVLELYRGLMKLDPSHSRYYKDEHSLVLFLQVTSSRESLLKHCCHYRDSTSTNIGGHICLRLNNLSLSRIGSVEQLLWVQMLDLSHNELQSIEGLEAMQLLSCLNLSNNKLSSCTALEPLRRLKSLKVLDISYNEIGAHSIDTTRYLCSSPLSHTFGGDWSFDDIVIDDVKVRNYWEAFVIFSGLNLTQLEVVGNAITDEKFKSFLVKVMPTLKWLDSEELH</sequence>
<dbReference type="PRINTS" id="PR00019">
    <property type="entry name" value="LEURICHRPT"/>
</dbReference>
<dbReference type="Gene3D" id="3.80.10.10">
    <property type="entry name" value="Ribonuclease Inhibitor"/>
    <property type="match status" value="1"/>
</dbReference>
<dbReference type="SUPFAM" id="SSF48439">
    <property type="entry name" value="Protein prenylyltransferase"/>
    <property type="match status" value="1"/>
</dbReference>
<evidence type="ECO:0000313" key="10">
    <source>
        <dbReference type="EMBL" id="KAK9270887.1"/>
    </source>
</evidence>
<dbReference type="GO" id="GO:0004663">
    <property type="term" value="F:Rab geranylgeranyltransferase activity"/>
    <property type="evidence" value="ECO:0007669"/>
    <property type="project" value="UniProtKB-UniRule"/>
</dbReference>
<keyword evidence="6" id="KW-0677">Repeat</keyword>
<evidence type="ECO:0000313" key="11">
    <source>
        <dbReference type="Proteomes" id="UP001415857"/>
    </source>
</evidence>
<evidence type="ECO:0000256" key="6">
    <source>
        <dbReference type="ARBA" id="ARBA00022737"/>
    </source>
</evidence>
<dbReference type="GO" id="GO:0097354">
    <property type="term" value="P:prenylation"/>
    <property type="evidence" value="ECO:0007669"/>
    <property type="project" value="UniProtKB-UniRule"/>
</dbReference>
<protein>
    <recommendedName>
        <fullName evidence="3 9">Geranylgeranyl transferase type-2 subunit alpha</fullName>
        <ecNumber evidence="2 9">2.5.1.60</ecNumber>
    </recommendedName>
    <alternativeName>
        <fullName evidence="7 9">Geranylgeranyl transferase type II subunit alpha</fullName>
    </alternativeName>
</protein>
<keyword evidence="11" id="KW-1185">Reference proteome</keyword>
<evidence type="ECO:0000256" key="8">
    <source>
        <dbReference type="ARBA" id="ARBA00047658"/>
    </source>
</evidence>
<proteinExistence type="inferred from homology"/>
<evidence type="ECO:0000256" key="2">
    <source>
        <dbReference type="ARBA" id="ARBA00012656"/>
    </source>
</evidence>